<sequence>MPLLPLEAVRPPFLSMESSEGEGPYEGPYDEAGKEASKEAGKEASKEAGKEAAENPPARCYALADHARILIADRDAFRLGVQPGSTRAHALALAPGLVLLEADPARETRAFEALALALLAYTPKVSLAHLSSPSSSHSHTLLLEVGSGLRLFGGVRALLAKVAATVADCAHAARIACAPTAWGAWTLAQAHATAGAHAARRFRVLKEATLAHALDALPVTLAPFAAQHEHALTQIGCATLGDLRRLPRDGIVRRFGDGVLAWLAQARGEAPDPRAWFVAPPSFQASLELQARVDSAEALLFATRRLVMQLAGWLAAQHGALCGFELRLEHELASRHAPRTSSLRLTWAAPSRDAGHLLWLLREKLNQTELAAPVIGLALVADQVSAYAPPTDTLFPSPEASDASLAQLFERIGARIGEQNVLQLFVEDDHRPEHAMSARTYRAPARASSRRQTSRTPRNGHKTSAQAAAPEDNAPVQSAFDLPEVPLPTQPRPAWLLEKPLKLATRGDRPVYRRPLKTLTRTERIEAGWWDGEGAERDYYVAADDQGRMFWLYRERIGGQWYLQGLFG</sequence>
<keyword evidence="1" id="KW-0227">DNA damage</keyword>
<feature type="compositionally biased region" description="Low complexity" evidence="2">
    <location>
        <begin position="437"/>
        <end position="447"/>
    </location>
</feature>
<evidence type="ECO:0000256" key="1">
    <source>
        <dbReference type="ARBA" id="ARBA00022763"/>
    </source>
</evidence>
<feature type="region of interest" description="Disordered" evidence="2">
    <location>
        <begin position="436"/>
        <end position="473"/>
    </location>
</feature>
<feature type="region of interest" description="Disordered" evidence="2">
    <location>
        <begin position="1"/>
        <end position="55"/>
    </location>
</feature>
<dbReference type="EMBL" id="PQGA01000012">
    <property type="protein sequence ID" value="POR49093.1"/>
    <property type="molecule type" value="Genomic_DNA"/>
</dbReference>
<gene>
    <name evidence="3" type="ORF">B0G62_11277</name>
</gene>
<dbReference type="GO" id="GO:0006281">
    <property type="term" value="P:DNA repair"/>
    <property type="evidence" value="ECO:0007669"/>
    <property type="project" value="TreeGrafter"/>
</dbReference>
<feature type="compositionally biased region" description="Basic and acidic residues" evidence="2">
    <location>
        <begin position="31"/>
        <end position="53"/>
    </location>
</feature>
<protein>
    <submittedName>
        <fullName evidence="3">Protein ImuB</fullName>
    </submittedName>
</protein>
<evidence type="ECO:0000256" key="2">
    <source>
        <dbReference type="SAM" id="MobiDB-lite"/>
    </source>
</evidence>
<dbReference type="PANTHER" id="PTHR35369:SF2">
    <property type="entry name" value="BLR3025 PROTEIN"/>
    <property type="match status" value="1"/>
</dbReference>
<organism evidence="3 4">
    <name type="scientific">Paraburkholderia eburnea</name>
    <dbReference type="NCBI Taxonomy" id="1189126"/>
    <lineage>
        <taxon>Bacteria</taxon>
        <taxon>Pseudomonadati</taxon>
        <taxon>Pseudomonadota</taxon>
        <taxon>Betaproteobacteria</taxon>
        <taxon>Burkholderiales</taxon>
        <taxon>Burkholderiaceae</taxon>
        <taxon>Paraburkholderia</taxon>
    </lineage>
</organism>
<keyword evidence="4" id="KW-1185">Reference proteome</keyword>
<comment type="caution">
    <text evidence="3">The sequence shown here is derived from an EMBL/GenBank/DDBJ whole genome shotgun (WGS) entry which is preliminary data.</text>
</comment>
<accession>A0A2S4M318</accession>
<feature type="compositionally biased region" description="Basic residues" evidence="2">
    <location>
        <begin position="448"/>
        <end position="461"/>
    </location>
</feature>
<evidence type="ECO:0000313" key="3">
    <source>
        <dbReference type="EMBL" id="POR49093.1"/>
    </source>
</evidence>
<dbReference type="AlphaFoldDB" id="A0A2S4M318"/>
<dbReference type="InterPro" id="IPR043502">
    <property type="entry name" value="DNA/RNA_pol_sf"/>
</dbReference>
<name>A0A2S4M318_9BURK</name>
<proteinExistence type="predicted"/>
<feature type="compositionally biased region" description="Low complexity" evidence="2">
    <location>
        <begin position="17"/>
        <end position="27"/>
    </location>
</feature>
<reference evidence="3 4" key="1">
    <citation type="submission" date="2018-01" db="EMBL/GenBank/DDBJ databases">
        <title>Genomic Encyclopedia of Type Strains, Phase III (KMG-III): the genomes of soil and plant-associated and newly described type strains.</title>
        <authorList>
            <person name="Whitman W."/>
        </authorList>
    </citation>
    <scope>NUCLEOTIDE SEQUENCE [LARGE SCALE GENOMIC DNA]</scope>
    <source>
        <strain evidence="3 4">JCM 18070</strain>
    </source>
</reference>
<evidence type="ECO:0000313" key="4">
    <source>
        <dbReference type="Proteomes" id="UP000237381"/>
    </source>
</evidence>
<dbReference type="PANTHER" id="PTHR35369">
    <property type="entry name" value="BLR3025 PROTEIN-RELATED"/>
    <property type="match status" value="1"/>
</dbReference>
<dbReference type="InterPro" id="IPR050356">
    <property type="entry name" value="SulA_CellDiv_inhibitor"/>
</dbReference>
<dbReference type="CDD" id="cd03468">
    <property type="entry name" value="PolY_like"/>
    <property type="match status" value="1"/>
</dbReference>
<dbReference type="SUPFAM" id="SSF56672">
    <property type="entry name" value="DNA/RNA polymerases"/>
    <property type="match status" value="1"/>
</dbReference>
<dbReference type="Proteomes" id="UP000237381">
    <property type="component" value="Unassembled WGS sequence"/>
</dbReference>